<organism evidence="1 3">
    <name type="scientific">Pseudomonas syringae pv. delphinii</name>
    <dbReference type="NCBI Taxonomy" id="192088"/>
    <lineage>
        <taxon>Bacteria</taxon>
        <taxon>Pseudomonadati</taxon>
        <taxon>Pseudomonadota</taxon>
        <taxon>Gammaproteobacteria</taxon>
        <taxon>Pseudomonadales</taxon>
        <taxon>Pseudomonadaceae</taxon>
        <taxon>Pseudomonas</taxon>
    </lineage>
</organism>
<accession>A0A0P9PIK7</accession>
<reference evidence="3 4" key="1">
    <citation type="submission" date="2018-08" db="EMBL/GenBank/DDBJ databases">
        <title>Recombination of ecologically and evolutionarily significant loci maintains genetic cohesion in the Pseudomonas syringae species complex.</title>
        <authorList>
            <person name="Dillon M."/>
            <person name="Thakur S."/>
            <person name="Almeida R.N.D."/>
            <person name="Weir B.S."/>
            <person name="Guttman D.S."/>
        </authorList>
    </citation>
    <scope>NUCLEOTIDE SEQUENCE [LARGE SCALE GENOMIC DNA]</scope>
    <source>
        <strain evidence="2 4">ICMP 13052</strain>
        <strain evidence="1 3">ICMP 4330</strain>
    </source>
</reference>
<evidence type="ECO:0000313" key="1">
    <source>
        <dbReference type="EMBL" id="RMP06680.1"/>
    </source>
</evidence>
<sequence>MNYYHIEPEVAGSLGDQTVIDTESWPPKVSRLEYQFDGWLGDELLEMFPCFICTTTLAGALSAGKLSGVVFESVVISKSENFLEFYPDTALPEFYWLQVIGRAGADDFGVDKNNRLVVSHTALTILKNFNVNHADINFFSNSS</sequence>
<gene>
    <name evidence="2" type="ORF">ALQ08_102130</name>
    <name evidence="1" type="ORF">ALQ28_101999</name>
</gene>
<evidence type="ECO:0000313" key="3">
    <source>
        <dbReference type="Proteomes" id="UP000267908"/>
    </source>
</evidence>
<dbReference type="EMBL" id="RBQG01000321">
    <property type="protein sequence ID" value="RMP06680.1"/>
    <property type="molecule type" value="Genomic_DNA"/>
</dbReference>
<evidence type="ECO:0000313" key="4">
    <source>
        <dbReference type="Proteomes" id="UP000269044"/>
    </source>
</evidence>
<protein>
    <submittedName>
        <fullName evidence="1">Uncharacterized protein</fullName>
    </submittedName>
</protein>
<dbReference type="Proteomes" id="UP000269044">
    <property type="component" value="Unassembled WGS sequence"/>
</dbReference>
<name>A0A0P9PIK7_9PSED</name>
<comment type="caution">
    <text evidence="1">The sequence shown here is derived from an EMBL/GenBank/DDBJ whole genome shotgun (WGS) entry which is preliminary data.</text>
</comment>
<dbReference type="EMBL" id="RBRA01000230">
    <property type="protein sequence ID" value="RMQ21177.1"/>
    <property type="molecule type" value="Genomic_DNA"/>
</dbReference>
<dbReference type="AlphaFoldDB" id="A0A0P9PIK7"/>
<dbReference type="RefSeq" id="WP_057436812.1">
    <property type="nucleotide sequence ID" value="NZ_LJQH01000278.1"/>
</dbReference>
<proteinExistence type="predicted"/>
<evidence type="ECO:0000313" key="2">
    <source>
        <dbReference type="EMBL" id="RMQ21177.1"/>
    </source>
</evidence>
<dbReference type="Proteomes" id="UP000267908">
    <property type="component" value="Unassembled WGS sequence"/>
</dbReference>